<comment type="similarity">
    <text evidence="2">Belongs to the pyrimidine 5'-nucleotidase family.</text>
</comment>
<evidence type="ECO:0000256" key="2">
    <source>
        <dbReference type="ARBA" id="ARBA00008389"/>
    </source>
</evidence>
<sequence>MSSPLATTNSREEKVTICSDWWNESHKHIINAEFSINNLPVYVEKSNLNLRKNFSSFIDVVNAKQIPFIISSAGIEEVIQISIADYKIPKLQILANKMVTDEKGKITDFREPIVHSYNKNGFLMKQMLQDSNVLLGDFVVVLVGDALSDLLMLEGIEPRLAYTIGFCNFEKNLQTFEANFDTVLERNASMDAVTETLIQILGSPTATEQLSLSPIRTMPPAAEKEIVTKILQAESILSLPYVKCRDRSVVEKKIEKIIADGIDQLVVISDFDYTLSRAIDDNGERCHTTYGVFDVFVDEIRPGLSQTLKDLKNLYYPIEFDPHMTIEEKCPHMEEWWRCSHSHIVSAGFTKTNIERFVERSNVLLRKGAEQWLRELANADVPLIVFSAGVGDIIETKLRQQCGKIPDNLHILANLMKYDENEVVYDFSEPLIHTFCKNSSVIDKAASFYPSVSSRPNVLLMGDSLGDVHMDVGVNHQGHTLRIGFLNFYSDDLLEKFLHGYDLVIINDQTINIPETITRMATAASLKPYDA</sequence>
<proteinExistence type="inferred from homology"/>
<dbReference type="GO" id="GO:0000166">
    <property type="term" value="F:nucleotide binding"/>
    <property type="evidence" value="ECO:0007669"/>
    <property type="project" value="UniProtKB-KW"/>
</dbReference>
<organism evidence="9 10">
    <name type="scientific">Mesorhabditis belari</name>
    <dbReference type="NCBI Taxonomy" id="2138241"/>
    <lineage>
        <taxon>Eukaryota</taxon>
        <taxon>Metazoa</taxon>
        <taxon>Ecdysozoa</taxon>
        <taxon>Nematoda</taxon>
        <taxon>Chromadorea</taxon>
        <taxon>Rhabditida</taxon>
        <taxon>Rhabditina</taxon>
        <taxon>Rhabditomorpha</taxon>
        <taxon>Rhabditoidea</taxon>
        <taxon>Rhabditidae</taxon>
        <taxon>Mesorhabditinae</taxon>
        <taxon>Mesorhabditis</taxon>
    </lineage>
</organism>
<dbReference type="SFLD" id="SFLDG01128">
    <property type="entry name" value="C1.4:_5'-Nucleotidase_Like"/>
    <property type="match status" value="1"/>
</dbReference>
<protein>
    <recommendedName>
        <fullName evidence="3">5'-nucleotidase</fullName>
        <ecNumber evidence="3">3.1.3.5</ecNumber>
    </recommendedName>
</protein>
<dbReference type="NCBIfam" id="TIGR01544">
    <property type="entry name" value="HAD-SF-IE"/>
    <property type="match status" value="1"/>
</dbReference>
<evidence type="ECO:0000256" key="5">
    <source>
        <dbReference type="ARBA" id="ARBA00022741"/>
    </source>
</evidence>
<name>A0AAF3FDK1_9BILA</name>
<dbReference type="Pfam" id="PF05822">
    <property type="entry name" value="UMPH-1"/>
    <property type="match status" value="2"/>
</dbReference>
<comment type="catalytic activity">
    <reaction evidence="1">
        <text>a ribonucleoside 5'-phosphate + H2O = a ribonucleoside + phosphate</text>
        <dbReference type="Rhea" id="RHEA:12484"/>
        <dbReference type="ChEBI" id="CHEBI:15377"/>
        <dbReference type="ChEBI" id="CHEBI:18254"/>
        <dbReference type="ChEBI" id="CHEBI:43474"/>
        <dbReference type="ChEBI" id="CHEBI:58043"/>
        <dbReference type="EC" id="3.1.3.5"/>
    </reaction>
</comment>
<keyword evidence="7" id="KW-0460">Magnesium</keyword>
<evidence type="ECO:0000256" key="4">
    <source>
        <dbReference type="ARBA" id="ARBA00022723"/>
    </source>
</evidence>
<dbReference type="Gene3D" id="3.40.50.1000">
    <property type="entry name" value="HAD superfamily/HAD-like"/>
    <property type="match status" value="2"/>
</dbReference>
<dbReference type="WBParaSite" id="MBELARI_LOCUS5054">
    <property type="protein sequence ID" value="MBELARI_LOCUS5054"/>
    <property type="gene ID" value="MBELARI_LOCUS5054"/>
</dbReference>
<keyword evidence="5" id="KW-0547">Nucleotide-binding</keyword>
<dbReference type="PANTHER" id="PTHR13045:SF0">
    <property type="entry name" value="7-METHYLGUANOSINE PHOSPHATE-SPECIFIC 5'-NUCLEOTIDASE"/>
    <property type="match status" value="1"/>
</dbReference>
<accession>A0AAF3FDK1</accession>
<evidence type="ECO:0000256" key="6">
    <source>
        <dbReference type="ARBA" id="ARBA00022801"/>
    </source>
</evidence>
<keyword evidence="8" id="KW-0546">Nucleotide metabolism</keyword>
<dbReference type="SFLD" id="SFLDS00003">
    <property type="entry name" value="Haloacid_Dehalogenase"/>
    <property type="match status" value="1"/>
</dbReference>
<dbReference type="GO" id="GO:0005737">
    <property type="term" value="C:cytoplasm"/>
    <property type="evidence" value="ECO:0007669"/>
    <property type="project" value="InterPro"/>
</dbReference>
<evidence type="ECO:0000256" key="8">
    <source>
        <dbReference type="ARBA" id="ARBA00023080"/>
    </source>
</evidence>
<dbReference type="PANTHER" id="PTHR13045">
    <property type="entry name" value="5'-NUCLEOTIDASE"/>
    <property type="match status" value="1"/>
</dbReference>
<evidence type="ECO:0000256" key="1">
    <source>
        <dbReference type="ARBA" id="ARBA00000815"/>
    </source>
</evidence>
<dbReference type="InterPro" id="IPR023214">
    <property type="entry name" value="HAD_sf"/>
</dbReference>
<dbReference type="SUPFAM" id="SSF56784">
    <property type="entry name" value="HAD-like"/>
    <property type="match status" value="2"/>
</dbReference>
<keyword evidence="9" id="KW-1185">Reference proteome</keyword>
<keyword evidence="6" id="KW-0378">Hydrolase</keyword>
<dbReference type="EC" id="3.1.3.5" evidence="3"/>
<dbReference type="InterPro" id="IPR006434">
    <property type="entry name" value="Pyrimidine_nucleotidase_eu"/>
</dbReference>
<dbReference type="GO" id="GO:0000287">
    <property type="term" value="F:magnesium ion binding"/>
    <property type="evidence" value="ECO:0007669"/>
    <property type="project" value="InterPro"/>
</dbReference>
<evidence type="ECO:0000256" key="7">
    <source>
        <dbReference type="ARBA" id="ARBA00022842"/>
    </source>
</evidence>
<evidence type="ECO:0000256" key="3">
    <source>
        <dbReference type="ARBA" id="ARBA00012643"/>
    </source>
</evidence>
<evidence type="ECO:0000313" key="10">
    <source>
        <dbReference type="WBParaSite" id="MBELARI_LOCUS5054"/>
    </source>
</evidence>
<dbReference type="GO" id="GO:0009117">
    <property type="term" value="P:nucleotide metabolic process"/>
    <property type="evidence" value="ECO:0007669"/>
    <property type="project" value="UniProtKB-KW"/>
</dbReference>
<dbReference type="FunFam" id="1.10.150.340:FF:000001">
    <property type="entry name" value="Cytosolic 5-nucleotidase 3-like"/>
    <property type="match status" value="1"/>
</dbReference>
<dbReference type="Proteomes" id="UP000887575">
    <property type="component" value="Unassembled WGS sequence"/>
</dbReference>
<keyword evidence="4" id="KW-0479">Metal-binding</keyword>
<reference evidence="10" key="1">
    <citation type="submission" date="2024-02" db="UniProtKB">
        <authorList>
            <consortium name="WormBaseParasite"/>
        </authorList>
    </citation>
    <scope>IDENTIFICATION</scope>
</reference>
<dbReference type="GO" id="GO:0008253">
    <property type="term" value="F:5'-nucleotidase activity"/>
    <property type="evidence" value="ECO:0007669"/>
    <property type="project" value="UniProtKB-EC"/>
</dbReference>
<evidence type="ECO:0000313" key="9">
    <source>
        <dbReference type="Proteomes" id="UP000887575"/>
    </source>
</evidence>
<dbReference type="AlphaFoldDB" id="A0AAF3FDK1"/>
<dbReference type="InterPro" id="IPR036412">
    <property type="entry name" value="HAD-like_sf"/>
</dbReference>
<dbReference type="Gene3D" id="1.10.150.340">
    <property type="entry name" value="Pyrimidine 5'-nucleotidase (UMPH-1), N-terminal domain"/>
    <property type="match status" value="1"/>
</dbReference>